<dbReference type="Proteomes" id="UP000435112">
    <property type="component" value="Unassembled WGS sequence"/>
</dbReference>
<keyword evidence="5" id="KW-1185">Reference proteome</keyword>
<protein>
    <submittedName>
        <fullName evidence="1">Uncharacterized protein</fullName>
    </submittedName>
</protein>
<dbReference type="EMBL" id="QXFU01000389">
    <property type="protein sequence ID" value="KAE9034826.1"/>
    <property type="molecule type" value="Genomic_DNA"/>
</dbReference>
<dbReference type="AlphaFoldDB" id="A0A6A3MPG1"/>
<evidence type="ECO:0000313" key="3">
    <source>
        <dbReference type="EMBL" id="KAE9305342.1"/>
    </source>
</evidence>
<evidence type="ECO:0000313" key="2">
    <source>
        <dbReference type="EMBL" id="KAE9040042.1"/>
    </source>
</evidence>
<dbReference type="Proteomes" id="UP000434957">
    <property type="component" value="Unassembled WGS sequence"/>
</dbReference>
<organism evidence="1 6">
    <name type="scientific">Phytophthora rubi</name>
    <dbReference type="NCBI Taxonomy" id="129364"/>
    <lineage>
        <taxon>Eukaryota</taxon>
        <taxon>Sar</taxon>
        <taxon>Stramenopiles</taxon>
        <taxon>Oomycota</taxon>
        <taxon>Peronosporomycetes</taxon>
        <taxon>Peronosporales</taxon>
        <taxon>Peronosporaceae</taxon>
        <taxon>Phytophthora</taxon>
    </lineage>
</organism>
<gene>
    <name evidence="2" type="ORF">PR001_g7251</name>
    <name evidence="1" type="ORF">PR002_g7906</name>
    <name evidence="3" type="ORF">PR003_g21516</name>
</gene>
<proteinExistence type="predicted"/>
<dbReference type="OrthoDB" id="168261at2759"/>
<dbReference type="Proteomes" id="UP000429607">
    <property type="component" value="Unassembled WGS sequence"/>
</dbReference>
<reference evidence="4 6" key="1">
    <citation type="submission" date="2018-09" db="EMBL/GenBank/DDBJ databases">
        <title>Genomic investigation of the strawberry pathogen Phytophthora fragariae indicates pathogenicity is determined by transcriptional variation in three key races.</title>
        <authorList>
            <person name="Adams T.M."/>
            <person name="Armitage A.D."/>
            <person name="Sobczyk M.K."/>
            <person name="Bates H.J."/>
            <person name="Dunwell J.M."/>
            <person name="Nellist C.F."/>
            <person name="Harrison R.J."/>
        </authorList>
    </citation>
    <scope>NUCLEOTIDE SEQUENCE [LARGE SCALE GENOMIC DNA]</scope>
    <source>
        <strain evidence="2 4">SCRP249</strain>
        <strain evidence="1 6">SCRP324</strain>
        <strain evidence="3 5">SCRP333</strain>
    </source>
</reference>
<dbReference type="EMBL" id="QXFV01000357">
    <property type="protein sequence ID" value="KAE9040042.1"/>
    <property type="molecule type" value="Genomic_DNA"/>
</dbReference>
<evidence type="ECO:0000313" key="1">
    <source>
        <dbReference type="EMBL" id="KAE9034826.1"/>
    </source>
</evidence>
<evidence type="ECO:0000313" key="6">
    <source>
        <dbReference type="Proteomes" id="UP000435112"/>
    </source>
</evidence>
<comment type="caution">
    <text evidence="1">The sequence shown here is derived from an EMBL/GenBank/DDBJ whole genome shotgun (WGS) entry which is preliminary data.</text>
</comment>
<evidence type="ECO:0000313" key="4">
    <source>
        <dbReference type="Proteomes" id="UP000429607"/>
    </source>
</evidence>
<accession>A0A6A3MPG1</accession>
<sequence>MMMSGKNYPTFGMAVVVFELVSKNATSMINQAVARYTADFATAFKKKLDQYDSLVKSREAQIAAMLDPRAKTLLPKVMADIAPIRQYVIDEYEAEYRVRFESQQQGTSASTLNQQDTEEVALGKVMQSFMQFNETTAKLEAAKS</sequence>
<name>A0A6A3MPG1_9STRA</name>
<dbReference type="EMBL" id="QXFT01002028">
    <property type="protein sequence ID" value="KAE9305342.1"/>
    <property type="molecule type" value="Genomic_DNA"/>
</dbReference>
<evidence type="ECO:0000313" key="5">
    <source>
        <dbReference type="Proteomes" id="UP000434957"/>
    </source>
</evidence>